<evidence type="ECO:0000313" key="11">
    <source>
        <dbReference type="Proteomes" id="UP000255417"/>
    </source>
</evidence>
<evidence type="ECO:0000256" key="2">
    <source>
        <dbReference type="ARBA" id="ARBA00022448"/>
    </source>
</evidence>
<evidence type="ECO:0000256" key="4">
    <source>
        <dbReference type="ARBA" id="ARBA00022692"/>
    </source>
</evidence>
<reference evidence="10 11" key="1">
    <citation type="submission" date="2018-06" db="EMBL/GenBank/DDBJ databases">
        <authorList>
            <consortium name="Pathogen Informatics"/>
            <person name="Doyle S."/>
        </authorList>
    </citation>
    <scope>NUCLEOTIDE SEQUENCE [LARGE SCALE GENOMIC DNA]</scope>
    <source>
        <strain evidence="10 11">NCTC12872</strain>
    </source>
</reference>
<comment type="similarity">
    <text evidence="9">Belongs to the SecE/SEC61-gamma family.</text>
</comment>
<evidence type="ECO:0000256" key="5">
    <source>
        <dbReference type="ARBA" id="ARBA00022927"/>
    </source>
</evidence>
<dbReference type="PANTHER" id="PTHR33910">
    <property type="entry name" value="PROTEIN TRANSLOCASE SUBUNIT SECE"/>
    <property type="match status" value="1"/>
</dbReference>
<evidence type="ECO:0000256" key="3">
    <source>
        <dbReference type="ARBA" id="ARBA00022475"/>
    </source>
</evidence>
<dbReference type="Gene3D" id="1.20.5.1030">
    <property type="entry name" value="Preprotein translocase secy subunit"/>
    <property type="match status" value="1"/>
</dbReference>
<evidence type="ECO:0000256" key="9">
    <source>
        <dbReference type="HAMAP-Rule" id="MF_00422"/>
    </source>
</evidence>
<feature type="transmembrane region" description="Helical" evidence="9">
    <location>
        <begin position="26"/>
        <end position="45"/>
    </location>
</feature>
<comment type="subcellular location">
    <subcellularLocation>
        <location evidence="1">Membrane</location>
    </subcellularLocation>
</comment>
<feature type="transmembrane region" description="Helical" evidence="9">
    <location>
        <begin position="105"/>
        <end position="132"/>
    </location>
</feature>
<proteinExistence type="inferred from homology"/>
<protein>
    <recommendedName>
        <fullName evidence="9">Protein translocase subunit SecE</fullName>
    </recommendedName>
</protein>
<evidence type="ECO:0000256" key="1">
    <source>
        <dbReference type="ARBA" id="ARBA00004370"/>
    </source>
</evidence>
<keyword evidence="4 9" id="KW-0812">Transmembrane</keyword>
<dbReference type="PRINTS" id="PR01650">
    <property type="entry name" value="SECETRNLCASE"/>
</dbReference>
<dbReference type="GO" id="GO:0043952">
    <property type="term" value="P:protein transport by the Sec complex"/>
    <property type="evidence" value="ECO:0007669"/>
    <property type="project" value="UniProtKB-UniRule"/>
</dbReference>
<keyword evidence="5 9" id="KW-0653">Protein transport</keyword>
<accession>A0A379CC07</accession>
<dbReference type="AlphaFoldDB" id="A0A379CC07"/>
<dbReference type="NCBIfam" id="TIGR00964">
    <property type="entry name" value="secE_bact"/>
    <property type="match status" value="1"/>
</dbReference>
<comment type="caution">
    <text evidence="9">Lacks conserved residue(s) required for the propagation of feature annotation.</text>
</comment>
<dbReference type="RefSeq" id="WP_115316456.1">
    <property type="nucleotide sequence ID" value="NZ_LWIF01000001.1"/>
</dbReference>
<keyword evidence="2 9" id="KW-0813">Transport</keyword>
<dbReference type="PANTHER" id="PTHR33910:SF1">
    <property type="entry name" value="PROTEIN TRANSLOCASE SUBUNIT SECE"/>
    <property type="match status" value="1"/>
</dbReference>
<dbReference type="GO" id="GO:0005886">
    <property type="term" value="C:plasma membrane"/>
    <property type="evidence" value="ECO:0007669"/>
    <property type="project" value="UniProtKB-UniRule"/>
</dbReference>
<keyword evidence="7 9" id="KW-0811">Translocation</keyword>
<keyword evidence="8 9" id="KW-0472">Membrane</keyword>
<dbReference type="PROSITE" id="PS01067">
    <property type="entry name" value="SECE_SEC61G"/>
    <property type="match status" value="1"/>
</dbReference>
<dbReference type="GO" id="GO:0006605">
    <property type="term" value="P:protein targeting"/>
    <property type="evidence" value="ECO:0007669"/>
    <property type="project" value="UniProtKB-UniRule"/>
</dbReference>
<dbReference type="Proteomes" id="UP000255417">
    <property type="component" value="Unassembled WGS sequence"/>
</dbReference>
<dbReference type="Pfam" id="PF00584">
    <property type="entry name" value="SecE"/>
    <property type="match status" value="1"/>
</dbReference>
<feature type="transmembrane region" description="Helical" evidence="9">
    <location>
        <begin position="51"/>
        <end position="71"/>
    </location>
</feature>
<evidence type="ECO:0000256" key="8">
    <source>
        <dbReference type="ARBA" id="ARBA00023136"/>
    </source>
</evidence>
<keyword evidence="6 9" id="KW-1133">Transmembrane helix</keyword>
<dbReference type="OrthoDB" id="9806365at2"/>
<gene>
    <name evidence="9 10" type="primary">secE</name>
    <name evidence="10" type="ORF">NCTC12872_01841</name>
</gene>
<dbReference type="GO" id="GO:0009306">
    <property type="term" value="P:protein secretion"/>
    <property type="evidence" value="ECO:0007669"/>
    <property type="project" value="UniProtKB-UniRule"/>
</dbReference>
<evidence type="ECO:0000256" key="7">
    <source>
        <dbReference type="ARBA" id="ARBA00023010"/>
    </source>
</evidence>
<evidence type="ECO:0000313" key="10">
    <source>
        <dbReference type="EMBL" id="SUB59794.1"/>
    </source>
</evidence>
<dbReference type="GO" id="GO:0065002">
    <property type="term" value="P:intracellular protein transmembrane transport"/>
    <property type="evidence" value="ECO:0007669"/>
    <property type="project" value="UniProtKB-UniRule"/>
</dbReference>
<keyword evidence="3 9" id="KW-1003">Cell membrane</keyword>
<keyword evidence="11" id="KW-1185">Reference proteome</keyword>
<comment type="function">
    <text evidence="9">Essential subunit of the Sec protein translocation channel SecYEG. Clamps together the 2 halves of SecY. May contact the channel plug during translocation.</text>
</comment>
<comment type="subunit">
    <text evidence="9">Component of the Sec protein translocase complex. Heterotrimer consisting of SecY, SecE and SecG subunits. The heterotrimers can form oligomers, although 1 heterotrimer is thought to be able to translocate proteins. Interacts with the ribosome. Interacts with SecDF, and other proteins may be involved. Interacts with SecA.</text>
</comment>
<dbReference type="InterPro" id="IPR005807">
    <property type="entry name" value="SecE_bac"/>
</dbReference>
<organism evidence="10 11">
    <name type="scientific">Phocoenobacter uteri</name>
    <dbReference type="NCBI Taxonomy" id="146806"/>
    <lineage>
        <taxon>Bacteria</taxon>
        <taxon>Pseudomonadati</taxon>
        <taxon>Pseudomonadota</taxon>
        <taxon>Gammaproteobacteria</taxon>
        <taxon>Pasteurellales</taxon>
        <taxon>Pasteurellaceae</taxon>
        <taxon>Phocoenobacter</taxon>
    </lineage>
</organism>
<dbReference type="GO" id="GO:0008320">
    <property type="term" value="F:protein transmembrane transporter activity"/>
    <property type="evidence" value="ECO:0007669"/>
    <property type="project" value="UniProtKB-UniRule"/>
</dbReference>
<evidence type="ECO:0000256" key="6">
    <source>
        <dbReference type="ARBA" id="ARBA00022989"/>
    </source>
</evidence>
<dbReference type="NCBIfam" id="NF004376">
    <property type="entry name" value="PRK05740.2-1"/>
    <property type="match status" value="1"/>
</dbReference>
<dbReference type="HAMAP" id="MF_00422">
    <property type="entry name" value="SecE"/>
    <property type="match status" value="1"/>
</dbReference>
<sequence>MANKNKKKVSEKTPEITLKSKGVNTFLWVVAIALLAVVAVGNVYFSTHFSLLVRVLLMVGLGVAGLVVASLTNEGKKAIGFLKESRLELRKIIWPTRQETTQTTFIVIAITVVVSLILWAMDSIIVQLVTFLTELRF</sequence>
<dbReference type="InterPro" id="IPR001901">
    <property type="entry name" value="Translocase_SecE/Sec61-g"/>
</dbReference>
<dbReference type="InterPro" id="IPR038379">
    <property type="entry name" value="SecE_sf"/>
</dbReference>
<name>A0A379CC07_9PAST</name>
<dbReference type="EMBL" id="UGTA01000001">
    <property type="protein sequence ID" value="SUB59794.1"/>
    <property type="molecule type" value="Genomic_DNA"/>
</dbReference>